<protein>
    <recommendedName>
        <fullName evidence="2">PiggyBac transposable element-derived protein domain-containing protein</fullName>
    </recommendedName>
</protein>
<gene>
    <name evidence="3" type="ORF">PYW07_011752</name>
</gene>
<evidence type="ECO:0000256" key="1">
    <source>
        <dbReference type="SAM" id="MobiDB-lite"/>
    </source>
</evidence>
<evidence type="ECO:0000259" key="2">
    <source>
        <dbReference type="Pfam" id="PF13843"/>
    </source>
</evidence>
<dbReference type="EMBL" id="JARGEI010000031">
    <property type="protein sequence ID" value="KAJ8704564.1"/>
    <property type="molecule type" value="Genomic_DNA"/>
</dbReference>
<accession>A0AAD7Y716</accession>
<dbReference type="Proteomes" id="UP001231518">
    <property type="component" value="Chromosome 29"/>
</dbReference>
<organism evidence="3 4">
    <name type="scientific">Mythimna separata</name>
    <name type="common">Oriental armyworm</name>
    <name type="synonym">Pseudaletia separata</name>
    <dbReference type="NCBI Taxonomy" id="271217"/>
    <lineage>
        <taxon>Eukaryota</taxon>
        <taxon>Metazoa</taxon>
        <taxon>Ecdysozoa</taxon>
        <taxon>Arthropoda</taxon>
        <taxon>Hexapoda</taxon>
        <taxon>Insecta</taxon>
        <taxon>Pterygota</taxon>
        <taxon>Neoptera</taxon>
        <taxon>Endopterygota</taxon>
        <taxon>Lepidoptera</taxon>
        <taxon>Glossata</taxon>
        <taxon>Ditrysia</taxon>
        <taxon>Noctuoidea</taxon>
        <taxon>Noctuidae</taxon>
        <taxon>Noctuinae</taxon>
        <taxon>Hadenini</taxon>
        <taxon>Mythimna</taxon>
    </lineage>
</organism>
<dbReference type="InterPro" id="IPR029526">
    <property type="entry name" value="PGBD"/>
</dbReference>
<comment type="caution">
    <text evidence="3">The sequence shown here is derived from an EMBL/GenBank/DDBJ whole genome shotgun (WGS) entry which is preliminary data.</text>
</comment>
<dbReference type="PANTHER" id="PTHR46599">
    <property type="entry name" value="PIGGYBAC TRANSPOSABLE ELEMENT-DERIVED PROTEIN 4"/>
    <property type="match status" value="1"/>
</dbReference>
<dbReference type="PANTHER" id="PTHR46599:SF3">
    <property type="entry name" value="PIGGYBAC TRANSPOSABLE ELEMENT-DERIVED PROTEIN 4"/>
    <property type="match status" value="1"/>
</dbReference>
<dbReference type="Pfam" id="PF13843">
    <property type="entry name" value="DDE_Tnp_1_7"/>
    <property type="match status" value="1"/>
</dbReference>
<dbReference type="AlphaFoldDB" id="A0AAD7Y716"/>
<proteinExistence type="predicted"/>
<feature type="region of interest" description="Disordered" evidence="1">
    <location>
        <begin position="78"/>
        <end position="112"/>
    </location>
</feature>
<reference evidence="3" key="1">
    <citation type="submission" date="2023-03" db="EMBL/GenBank/DDBJ databases">
        <title>Chromosome-level genomes of two armyworms, Mythimna separata and Mythimna loreyi, provide insights into the biosynthesis and reception of sex pheromones.</title>
        <authorList>
            <person name="Zhao H."/>
        </authorList>
    </citation>
    <scope>NUCLEOTIDE SEQUENCE</scope>
    <source>
        <strain evidence="3">BeijingLab</strain>
        <tissue evidence="3">Pupa</tissue>
    </source>
</reference>
<sequence>MRGMRRGSGVRTRGGRGVLGGPAVVVEVIDMLTVDDRGGLIDVEARLERQSFRTIDDIIIHDIRELPEGRGLETPLREKRRRNWQPGMDSGIESPPASPMRHRIPVSPRTPRLQREDDISFLANCGSDSDSDDDDEETSGVVPVIIPRVYKSLMETPLDEDAAEEPAPATNTVPEDLEPADVLPKMTQQPRDLYDFEWRDFPTTPIPPEWRREAFSESNVGPTTPCADPYEIFIQIWDQQFMEYIASETNKYAQQVVSGMLENHSLRPTSRICHWQDTNASELYVYFALILAMGVVVKTRIEEYWGSSPDVFYTPGFSAHMSIDRFLLLSKCLHFNDNEEMCALGLEYSEARLFKIQPVLSHLNRKFQEMYRPAQNLALDESLLMWKGWLEFSQLIPNKVANRGIKTYEICESQTGYLWRFEVHARKKQSPQQVVDPFLEAATPATVLRLVKGLEHKGYTLWMDSFYQSPCLARRLKCLGFDCVGTLRTDRKFVPRALNSLTRQNMRQGQIAGLTSGDVDVMVWRDNNRVAMISTYHGYGQQTVRGSTKPILIHDYNIMMGGVDKKDQLLAMYPIERKRTKVWYKKFFKRLLNTSVLNSFIIHRQSSSSALTHRNFRYMLIRDLLAKHATPWPVLPLKKFKADVSHRLGEYPMRSHQRLRRACASCKRLVRTFCVGCDRAVCMDPCFVKIHS</sequence>
<keyword evidence="4" id="KW-1185">Reference proteome</keyword>
<evidence type="ECO:0000313" key="4">
    <source>
        <dbReference type="Proteomes" id="UP001231518"/>
    </source>
</evidence>
<name>A0AAD7Y716_MYTSE</name>
<evidence type="ECO:0000313" key="3">
    <source>
        <dbReference type="EMBL" id="KAJ8704564.1"/>
    </source>
</evidence>
<feature type="domain" description="PiggyBac transposable element-derived protein" evidence="2">
    <location>
        <begin position="228"/>
        <end position="600"/>
    </location>
</feature>